<evidence type="ECO:0000256" key="1">
    <source>
        <dbReference type="ARBA" id="ARBA00004196"/>
    </source>
</evidence>
<keyword evidence="3 4" id="KW-0732">Signal</keyword>
<dbReference type="GO" id="GO:0030246">
    <property type="term" value="F:carbohydrate binding"/>
    <property type="evidence" value="ECO:0007669"/>
    <property type="project" value="UniProtKB-ARBA"/>
</dbReference>
<evidence type="ECO:0000259" key="5">
    <source>
        <dbReference type="Pfam" id="PF13407"/>
    </source>
</evidence>
<feature type="signal peptide" evidence="4">
    <location>
        <begin position="1"/>
        <end position="15"/>
    </location>
</feature>
<evidence type="ECO:0000313" key="7">
    <source>
        <dbReference type="Proteomes" id="UP000824260"/>
    </source>
</evidence>
<comment type="caution">
    <text evidence="6">The sequence shown here is derived from an EMBL/GenBank/DDBJ whole genome shotgun (WGS) entry which is preliminary data.</text>
</comment>
<proteinExistence type="inferred from homology"/>
<accession>A0A9D0ZLW5</accession>
<dbReference type="Pfam" id="PF13407">
    <property type="entry name" value="Peripla_BP_4"/>
    <property type="match status" value="1"/>
</dbReference>
<evidence type="ECO:0000256" key="4">
    <source>
        <dbReference type="SAM" id="SignalP"/>
    </source>
</evidence>
<dbReference type="GO" id="GO:0030313">
    <property type="term" value="C:cell envelope"/>
    <property type="evidence" value="ECO:0007669"/>
    <property type="project" value="UniProtKB-SubCell"/>
</dbReference>
<name>A0A9D0ZLW5_9FIRM</name>
<gene>
    <name evidence="6" type="ORF">IAA52_06035</name>
</gene>
<feature type="domain" description="Periplasmic binding protein" evidence="5">
    <location>
        <begin position="23"/>
        <end position="189"/>
    </location>
</feature>
<feature type="chain" id="PRO_5038912154" evidence="4">
    <location>
        <begin position="16"/>
        <end position="191"/>
    </location>
</feature>
<comment type="subcellular location">
    <subcellularLocation>
        <location evidence="1">Cell envelope</location>
    </subcellularLocation>
</comment>
<sequence length="191" mass="21032">MLLMLFLIVGMAAQAEGLKFGASYMTMNNPYFVAMNNTIKEKIEIQGDYLVTLDPALDQQKQIDQIHEFIDMGVAAIFLNPVDWQGITPALAACHSAGIPVIVVDAPVYAEEYVTCTIVSDNLSAGQLCGEDMLRRLDGGNVVILEHPTAKSGLDRIQNFEKIIEQHSEFTIVARGNSDGQLDIAMRVMER</sequence>
<dbReference type="Proteomes" id="UP000824260">
    <property type="component" value="Unassembled WGS sequence"/>
</dbReference>
<reference evidence="6" key="1">
    <citation type="submission" date="2020-10" db="EMBL/GenBank/DDBJ databases">
        <authorList>
            <person name="Gilroy R."/>
        </authorList>
    </citation>
    <scope>NUCLEOTIDE SEQUENCE</scope>
    <source>
        <strain evidence="6">ChiSjej6B24-2974</strain>
    </source>
</reference>
<dbReference type="AlphaFoldDB" id="A0A9D0ZLW5"/>
<evidence type="ECO:0000313" key="6">
    <source>
        <dbReference type="EMBL" id="HIQ82646.1"/>
    </source>
</evidence>
<dbReference type="PANTHER" id="PTHR46847">
    <property type="entry name" value="D-ALLOSE-BINDING PERIPLASMIC PROTEIN-RELATED"/>
    <property type="match status" value="1"/>
</dbReference>
<dbReference type="SUPFAM" id="SSF53822">
    <property type="entry name" value="Periplasmic binding protein-like I"/>
    <property type="match status" value="1"/>
</dbReference>
<reference evidence="6" key="2">
    <citation type="journal article" date="2021" name="PeerJ">
        <title>Extensive microbial diversity within the chicken gut microbiome revealed by metagenomics and culture.</title>
        <authorList>
            <person name="Gilroy R."/>
            <person name="Ravi A."/>
            <person name="Getino M."/>
            <person name="Pursley I."/>
            <person name="Horton D.L."/>
            <person name="Alikhan N.F."/>
            <person name="Baker D."/>
            <person name="Gharbi K."/>
            <person name="Hall N."/>
            <person name="Watson M."/>
            <person name="Adriaenssens E.M."/>
            <person name="Foster-Nyarko E."/>
            <person name="Jarju S."/>
            <person name="Secka A."/>
            <person name="Antonio M."/>
            <person name="Oren A."/>
            <person name="Chaudhuri R.R."/>
            <person name="La Ragione R."/>
            <person name="Hildebrand F."/>
            <person name="Pallen M.J."/>
        </authorList>
    </citation>
    <scope>NUCLEOTIDE SEQUENCE</scope>
    <source>
        <strain evidence="6">ChiSjej6B24-2974</strain>
    </source>
</reference>
<feature type="non-terminal residue" evidence="6">
    <location>
        <position position="191"/>
    </location>
</feature>
<protein>
    <submittedName>
        <fullName evidence="6">Substrate-binding domain-containing protein</fullName>
    </submittedName>
</protein>
<organism evidence="6 7">
    <name type="scientific">Candidatus Pullichristensenella stercorigallinarum</name>
    <dbReference type="NCBI Taxonomy" id="2840909"/>
    <lineage>
        <taxon>Bacteria</taxon>
        <taxon>Bacillati</taxon>
        <taxon>Bacillota</taxon>
        <taxon>Clostridia</taxon>
        <taxon>Candidatus Pullichristensenella</taxon>
    </lineage>
</organism>
<dbReference type="InterPro" id="IPR028082">
    <property type="entry name" value="Peripla_BP_I"/>
</dbReference>
<dbReference type="Gene3D" id="3.40.50.2300">
    <property type="match status" value="2"/>
</dbReference>
<comment type="similarity">
    <text evidence="2">Belongs to the bacterial solute-binding protein 2 family.</text>
</comment>
<evidence type="ECO:0000256" key="3">
    <source>
        <dbReference type="ARBA" id="ARBA00022729"/>
    </source>
</evidence>
<evidence type="ECO:0000256" key="2">
    <source>
        <dbReference type="ARBA" id="ARBA00007639"/>
    </source>
</evidence>
<dbReference type="InterPro" id="IPR025997">
    <property type="entry name" value="SBP_2_dom"/>
</dbReference>
<dbReference type="EMBL" id="DVFZ01000057">
    <property type="protein sequence ID" value="HIQ82646.1"/>
    <property type="molecule type" value="Genomic_DNA"/>
</dbReference>
<dbReference type="PANTHER" id="PTHR46847:SF1">
    <property type="entry name" value="D-ALLOSE-BINDING PERIPLASMIC PROTEIN-RELATED"/>
    <property type="match status" value="1"/>
</dbReference>